<keyword evidence="4" id="KW-0472">Membrane</keyword>
<dbReference type="InterPro" id="IPR016187">
    <property type="entry name" value="CTDL_fold"/>
</dbReference>
<feature type="domain" description="C-type lectin" evidence="5">
    <location>
        <begin position="1825"/>
        <end position="1918"/>
    </location>
</feature>
<reference evidence="6" key="1">
    <citation type="journal article" date="2020" name="bioRxiv">
        <title>Comparative genomics of Chlamydomonas.</title>
        <authorList>
            <person name="Craig R.J."/>
            <person name="Hasan A.R."/>
            <person name="Ness R.W."/>
            <person name="Keightley P.D."/>
        </authorList>
    </citation>
    <scope>NUCLEOTIDE SEQUENCE</scope>
    <source>
        <strain evidence="6">SAG 7.73</strain>
    </source>
</reference>
<keyword evidence="4" id="KW-0812">Transmembrane</keyword>
<evidence type="ECO:0000256" key="1">
    <source>
        <dbReference type="ARBA" id="ARBA00022737"/>
    </source>
</evidence>
<feature type="region of interest" description="Disordered" evidence="3">
    <location>
        <begin position="190"/>
        <end position="237"/>
    </location>
</feature>
<dbReference type="OrthoDB" id="544772at2759"/>
<feature type="domain" description="C-type lectin" evidence="5">
    <location>
        <begin position="2266"/>
        <end position="2388"/>
    </location>
</feature>
<feature type="domain" description="C-type lectin" evidence="5">
    <location>
        <begin position="3043"/>
        <end position="3148"/>
    </location>
</feature>
<accession>A0A835W7X8</accession>
<feature type="domain" description="C-type lectin" evidence="5">
    <location>
        <begin position="3575"/>
        <end position="3700"/>
    </location>
</feature>
<dbReference type="PANTHER" id="PTHR22803">
    <property type="entry name" value="MANNOSE, PHOSPHOLIPASE, LECTIN RECEPTOR RELATED"/>
    <property type="match status" value="1"/>
</dbReference>
<dbReference type="Gene3D" id="2.100.10.20">
    <property type="entry name" value="Vitelline membrane outer layer protein I (VOMI)"/>
    <property type="match status" value="1"/>
</dbReference>
<dbReference type="SUPFAM" id="SSF51092">
    <property type="entry name" value="Vitelline membrane outer protein-I (VMO-I)"/>
    <property type="match status" value="2"/>
</dbReference>
<dbReference type="InterPro" id="IPR005515">
    <property type="entry name" value="VOMI"/>
</dbReference>
<organism evidence="6 7">
    <name type="scientific">Chlamydomonas incerta</name>
    <dbReference type="NCBI Taxonomy" id="51695"/>
    <lineage>
        <taxon>Eukaryota</taxon>
        <taxon>Viridiplantae</taxon>
        <taxon>Chlorophyta</taxon>
        <taxon>core chlorophytes</taxon>
        <taxon>Chlorophyceae</taxon>
        <taxon>CS clade</taxon>
        <taxon>Chlamydomonadales</taxon>
        <taxon>Chlamydomonadaceae</taxon>
        <taxon>Chlamydomonas</taxon>
    </lineage>
</organism>
<keyword evidence="7" id="KW-1185">Reference proteome</keyword>
<dbReference type="CDD" id="cd00037">
    <property type="entry name" value="CLECT"/>
    <property type="match status" value="10"/>
</dbReference>
<feature type="compositionally biased region" description="Pro residues" evidence="3">
    <location>
        <begin position="190"/>
        <end position="235"/>
    </location>
</feature>
<keyword evidence="1" id="KW-0677">Repeat</keyword>
<dbReference type="SMART" id="SM00223">
    <property type="entry name" value="APPLE"/>
    <property type="match status" value="1"/>
</dbReference>
<feature type="domain" description="C-type lectin" evidence="5">
    <location>
        <begin position="2723"/>
        <end position="2826"/>
    </location>
</feature>
<keyword evidence="4" id="KW-1133">Transmembrane helix</keyword>
<dbReference type="GO" id="GO:0006508">
    <property type="term" value="P:proteolysis"/>
    <property type="evidence" value="ECO:0007669"/>
    <property type="project" value="InterPro"/>
</dbReference>
<feature type="transmembrane region" description="Helical" evidence="4">
    <location>
        <begin position="6217"/>
        <end position="6240"/>
    </location>
</feature>
<dbReference type="EMBL" id="JAEHOC010000006">
    <property type="protein sequence ID" value="KAG2440758.1"/>
    <property type="molecule type" value="Genomic_DNA"/>
</dbReference>
<evidence type="ECO:0000313" key="7">
    <source>
        <dbReference type="Proteomes" id="UP000650467"/>
    </source>
</evidence>
<feature type="domain" description="C-type lectin" evidence="5">
    <location>
        <begin position="1723"/>
        <end position="1792"/>
    </location>
</feature>
<proteinExistence type="predicted"/>
<dbReference type="InterPro" id="IPR036706">
    <property type="entry name" value="VOMI_sf"/>
</dbReference>
<dbReference type="InterPro" id="IPR050111">
    <property type="entry name" value="C-type_lectin/snaclec_domain"/>
</dbReference>
<feature type="domain" description="C-type lectin" evidence="5">
    <location>
        <begin position="1029"/>
        <end position="1139"/>
    </location>
</feature>
<evidence type="ECO:0000256" key="3">
    <source>
        <dbReference type="SAM" id="MobiDB-lite"/>
    </source>
</evidence>
<protein>
    <recommendedName>
        <fullName evidence="5">C-type lectin domain-containing protein</fullName>
    </recommendedName>
</protein>
<dbReference type="Proteomes" id="UP000650467">
    <property type="component" value="Unassembled WGS sequence"/>
</dbReference>
<dbReference type="SUPFAM" id="SSF56436">
    <property type="entry name" value="C-type lectin-like"/>
    <property type="match status" value="11"/>
</dbReference>
<sequence length="6262" mass="673930">MNLSCSSINLAAGWNLIGVELSNPGAGYSPAGFVSAVISSAGTSMLYSNPYWTVESPQVTYAMPGVDYGDALSVIRTYLGNKWEWDCYKLCEANVDCRNFIRMVALNYEGPGNPGVVNAGAILTLRNAADTVTICSTSDQTWHFSDGSSREHCGFTMADAASRCNLEPLCLAINSFGVCYYIKNASPPPLPPRPPSPFPPSPPPPSPSPPPPSPRPPSPRPPLPPSPSPPPPSPTPLTCDFMRGVEYGANGTEFNMISGLPWEGDCCYQCTLDTRCAYWVYFPGTTTCYLKRDQGSTPGFFVNTAAISGSRLEVNVLGAVNSPPWNLASFPDTSARWIWSPNNVTVANLYGSYVAPFAFTATLFVATNDQATVYLNDTLVDKVVGSGSVLLNLGRGANLIRLMADVKYLSIANATLNRALVASLINGSTSLLRTGNSWIFTDPQPCAAVPGFNVTNNTDHAGDDFNCGRLFRQAVTECASELAWDKCEADTRCRGFSSLGCLLNSTSTGLSAVTGNSAGHTATSNGGNLKLQAVYPPVTVNTVPDFYGGLGGLCSPMPLSGNVTYLSGVGGGQLIPAALANTVVTVSNQCGNSGINTISGIYSSWNSSRPPAITNLVTRCLSGGATSALVSRPSYRSWNYTCPQNQALAEMLYRVQTLPNGQPYVTAVAFACRLISFLPAAPPSVLGTYTADETAANVLTQVPLRCPAGEYVVSIYGRYSSASPPAGASLYVQEFGIVCSGTQGVTSEFDTSLSAAAISSSVPFASGNCPAGIARLVARTVPVPAAGSAAPPALLSVEALCYDTLDYTSQLDYVSSLAAGLALTGSCDRQRIMSGVTLLRSRFQGTTLSTTGNTTSFLHGLRLSCIDVPETESTTVFAAQLPSIGVPQVPGTPFRYECPLGSKVVSMLALQDSAQDLLSLRIECDNAPLSPEAQSLAQVADASATAVAAAASAGQIGAKRYISPELISAPPTNSFRIERTCPLGFAGISGALGQENVFGEVEDLLPVATLDLPASPGNRAALYDILLDFKSAADFCEAMGGELITFTSNIERDAIASMIVEWSLGSVVDDVLGVWIGVKRTGSGLYDFSFVDGSGLGAYTPPWAPGEPNDLDSSEDCVEMVVTVSGGVQSALWNDRVCQGLVRRPVCEIVPEARLPGVSPSDAAPPAVQISASNGDALLLYDVPLSWDESQVFCQRRGGRLASFNDQLEIQRFSLAASTYYRMHPDTTRPRRSFWTGLRNAIPAPTDRANALRAATSTAQVGAREFLFIRSRTMSFTDARSWCTTNGGALTSFRSGVEFDQVISSWDYNRIVTAVNTSTYIWLGLSRASSSSAWVWADGSLMNYTNWASPPTILSPNCAAISALCTNVTGSGFTNCSSTIVPISCDTAYTFTCARASAATVSTIVNGRQFLGFAARVNWTAADAACAGMGATLASFASVAEADSVMAALNANKPLIDAALGSATAGYLHVGLSLDGNGTWSWRDGGMFNYSRWAASQPNGGGACGALAVSCTNSSSNTWTSCAAPALDDIACATIAPYICEIDFMADWGYSDGTGLSFSSSPGALPPPATPVNFLWAPGFPRSYAPGTLNVTDCGLLEQSTLQTVSSFDYVMRDAACSTPLPVACRRVDTSDVTTLVEEERLSITDYAEPLATRFASDGETELLLYDVLIDAYNAEKWCAVMGAIPVEPLTDELFLATASLANEALMTQSPNMFDNGDLLYHIGMSDADSEGTWKWYSGALVLAPNWAAGEPANAQDDFWLSISLGIEDEDCAVALQNMGTNSTGLLSAVPCRFFVARPVCQRSITRSREGSRMRSLAPAAQTVHGTAHFMLFPLLMEWPEAELLCEAQGGNLAYFDSPEQYDQVTDMAAQWMLGNSRVSTLGAWFGLNDRAEKGIWRYTYGTAEPENVTWAMWSPQSNVNNAAAIQFSDLPVQGFTPPGAVPVDTFGVMACPDGGAVRGVAAQVDTRAIWLDRSGLTSVRILCTSPSNFDSTLTLTPEFPSSYAAWGDAVMCNASRTDSVIGIALQTQTLQDVTTNSYQTICDGTTCVTENRPNTTLGDDQSVTSLRVICKEGGVKQLGNAAVADNTTWLPDTQCSPGYYVCGASAQQAAVMDDALVLGPNNATLGTKDNTGVNSMSIRCCRASTDSDLDCAAIQYSVDAGSATATSEWMDEPCVTTRDSVSINAVLCRRTVVITGAVDMLDVRNGSVSQRGGASDASSVPTAADPILEGVARTVSPASSLQFVAVGLRQTEDGTFQELSRMEEFLLFDLPSQWEAASSFCQAHNAELASFDNDDELTVGRALVSNWAHGRLTIDLAFWFGAYTDGGNAAWRYTTGDEVTFAVWGSGSDSPSLPSCGATVFPSFDGERGLPNWKARSCDSHLRFICRRALDQRPALVMSSTPAASMLVNSVRTSLFAEQMTLAEAETFCEKRGGLLAPVPTLADAAVVTAIVREWSRNSRVSGMTRLWLDNYLGVKHQPENNLCFVWSISIAEGDASRESWTVDSCASFAAPLCRMDLQPFECNEGGSTSRPLGTDNLYCPPRTVITGITGVVPPLSLATGQSSIQVSVLCGNPDWPSLLDKRDTGSVPACRSAWSIPRDEGSANFTVANVSMSSMEACARACGVMSARSGSAYNPPLLAVLYTDMRCRCGRALTGRQLDSDAVISSAASTTRTYQYGKNGGIYAICAAAEDRIQMPSAVQPFTFNLALDDLGWTPRLTSMVRNSKYRFFTTRTTWESAQRICTLHGGHLAILEDDSDVREVLLAMQASDLGYESQGLTLWVGLHLAQMSLYRWIDGTPLKYNITQVDEWDYAPPNCGFLDVSAGMVNGSFLVNGTVRAGGCYNNRFHFMCETSTAVDTSLGDISAGETRVVPGLSPELGSWAITLYRSHLVTWHDAAKICKYKGQDLVWFFNDVEAAFLSSWLNATNITTGIWTALSHDANGRFAWRTNMDTPSVALSTWSLPSGAVGRTLPTGFAGVCGAYDRTDPTGARMLVNCAEVRPFACKSGNAWAGPPVVPGATVDIVSNINVTAVSNATISYSRRGFTYLYYPRPLGWSNASAFCTSLGGRLAEFSTRDDFAALSRKFASFFFAKTSQYYMPFWFGLIRDPTDTRVFRYASGNVPASGESVWGDGEPGAVRTGTENCVEGGVYFESSALLNDLLKTIIREYLERSLSPDEWIQADGRFARAKVDRVMQQYLRQYGNDFYAGLRWAEDFLPADELSKLRRDKYAWRVSPCNTASPVMCMITNPAIAVGSRNQELARLEYQVTIRGQHYSIYGALVDQLAAVDFCAARGQVLADFTSREEYTKMLQGFYRWAYTSPMLAEPQITMWTGYKLAPVGPAGGESLVLFNSGGVPVDEARDNFYLRYWDVNSQGRSVGTACVSLLIEPQTQRHGMQFEDCGGQYRPICMSDRVAITPFAESAAPAANALRYAYFKQPRPLARALSVCAGYNSGRLADMTNTTVFNSVRASFIQPLFTNNVSAWPAGNAQASIWSAVPSLLNTTVAGCNSVTVTRTNNVTATRSFGDCVEANPFICAYPYQLPSALNAPGAFSNFPVKSIVELGVRVSAMLTRGAFTFTIVTDASLRTTWQQASMVCGLLPNAPGVLATLFSLEDLQHFAGQAALAEGANLNLWLGLADLMSPGSPYWTTGSLQLERAALDEAQSWPTTGAGACGYLDTATMSLKRGACSQAFGYICMAPSTSLAPQHSAVAEMSGDGLPDLVMATNCPYDGGASLIGLQQPSPPDLLTSATAVIRPALSTRVCGDGIPIWQREECDIGSDNGELPSLCSSSCRIQDSFVVQSSAHEAYVTLGYEDKTLDHLGVDYNLYGQVRNFGDLLSPGEPLLYGSFSNVTSENGFPTNEPISVHGDGSMSPGKPFQYRAFLTTDLRSPPLPDWGDVEVAPANSWLFKNGTTSCGCTPDNPGGAAVGLNVVQVFSSILFAWEVGSACENHISVTRALVDDVTGTEINKTTVAQMSIGLACGTVYRPSTNELDEDIVRDKLQVGRTYRYCVVTSGDPLKEFFLDAKNALTSRRFISQPACRDVKIQWSGRLTGEVRTRFDTPATGVRLSARVLGSPYVESTITDDSGRYDITLQTDIASCDPYNAPEQCLSQLVSLTASARTKLRSGQVILHSFSINNRAGASQTLAVQHMQISQGLRVLDESAMPITGRVRWPGSNENVGFDQPRGCPIFDAQVCAKNVRDNSTVGCAMSDDDGAFLLTAGIGSELRLEVRWQNHTFAITLPKDVEAGTGGSFELMAPIYDIDIRDTQTRQLRVGLSGGLCQYPLGYVTLQFSAFDCLDHSSQLAEDRRITLPPDTPYSEFTMPAMAFEVTFVELTDPIIGLEPAVVFNYLKSSDQVIQFANLTGSPDISNVTTDSVDDVPDVAPEPKTINWVFLAPNEIEMEVCREYKGAFVLCGDYDLERMCANGLAATAMNSILSAFRTPDTVLLKKNAVVLRRAAAYKARIRLFQMYGALRCDRVDDMILIQDSIGGEVESNKCSLTNQGCMQRVALQDRTNTSEYVYDLVPGAINFGAETAFSLPMTVLAPSTEGWPSRSFMLFAIVEGTQSRAGTGYIEIPIPVPLLILRDPPGDGSYATMHSSISTGVQLSMTSHDKSTCGGLQNPEIFQKALPWNILNGIPFGKLGSVSKIAKGVEKATKLAGKIRNLQLTPKLTMWGKLKNTGFQVVRAVKDAKNNIKGAFADAAGLARSTAGKIKDGYGGLVNKLNKVDRKVTTLSIKLENTASKLGSKVFDKTAGKLLKFIIKKTWKGPKIADPNKVKLGKLEKIKAALSKLGGKAAGAVGGAASAVGSAVGGAATKVGNKVSEAAGVLVDTATAAGNKVQAVGSKISKKANKLIEKLTTKKVKDPNKIKDERSKLEKIADALSGAAGTAKAKIKKTLDKVDVDGLVAEIKAAAWDNFGSKFDDLQLQESLMKYLGKVQTGISDLQIKKNVMEFLDNVDSSLHKIDDVVDKVENFQDKHGDTIKYLKGMKKYLRKVYRVEKKDNYEGTKPDKPDTLYYGRGAGLSYRRTTDVTQMINSIFNEAGMEVDENTALWLVGEMMAGNTEETAMLLSNMVEHYDKIGDESIRDPEEPMPQINLNAMTVAFNKDPYAMAPGNKGWGNEASKIPSEYRPESPEFQLNPTGYKMLFPMCAKSTIGLGFDLDITSCAGFGFMVCNPTLRDRGTSGLVTDKAWYNEKEGENFYKLTITREEGFSTSAESNPEMSGGGGDMILAPTFAIQFLLSDQLEWDRGTCTAETTMGIPSWDLKENMHGTAWHSVWHIKNVIIPEMEARILGELSKVAQRPDIISNLRTGLRGWADILSIYEGMTDIAKNRDEELPNYQVGQQDVNGLVQGTVESIWHVGMDEHEDRSAEAFEGRNIDPERLENDPVWKLGYFEGTEKLQQLMLRTQAYMDNSSAMGNIVVRPHSKAAIGGIVAGKQLDALQASYGVNFNTFSFSGGGASYSYSMKTHSTMSTKVQFSISFKDMFGFHGGGGGGTGIWVQSEDENLYGFELDFSSRLLQETERERTVSFTLMDKNPGDTFLVKIKPDLAFGTPMFELLGGRSKCPHEEGTFNRENVSVAVVGGRNVQSNIKQGEEVLYELLLENQSDTDEAVAFELGPDLASNTGGAHLKLMGAPWIEPVPFKLSGPKAKQTRAAVSAKCGPQTLQADVDIVATSTCSVQEFFGKTQLSLRCYSACPQVSWPPGSPILQPITMNIDSTAPKKNLTIQLYNPAYTYQRWSTHPRLNGTARIVIEYTSPSKDGGVWSRVRGVGGVDVNFVTLEDSYGLATFGWGAWDTLPDGLYLMRFVTICNTLGGATDLRFEGEPVNLVIDRVRPVPVTNSLWPSMTYLPGDSIYVNFSEPIDCRRPFSFSYVINATDGTAAAFTILPDDSRVIADCSGNSVVLNWNSLSAVSTLRVANRAVSIRLSNVRDLSGNMLTGTVNMTFVVGAVSTNKTPVSLDIALGTLNNAVQRRLLAMSGDVSAFDHSADGGWSLMPPWLRKPRFASTEEEDEYVLARVEASQQATRALLSEVNEIIFSCLGEPAPEDETYPLLASSVVHDERLMTMVVELDATEDLKTGENPAGVAARAVEMVKDKNSCLNKQLRAHYADVRSVTSPAAFEQQMLAGVSDEELAAARQSAVAAARAMGITNEWASTLATFGVRVDEATAADLVLSPEEHVAIARRRRGLADKDHGVLSSMLHVFSRQFYMHAFVGMLVLNVVVVVVVVAMWRGRRSSRPPAGAGSTPPAKRNN</sequence>
<dbReference type="InterPro" id="IPR016186">
    <property type="entry name" value="C-type_lectin-like/link_sf"/>
</dbReference>
<dbReference type="PROSITE" id="PS50041">
    <property type="entry name" value="C_TYPE_LECTIN_2"/>
    <property type="match status" value="10"/>
</dbReference>
<dbReference type="Pfam" id="PF03762">
    <property type="entry name" value="VOMI"/>
    <property type="match status" value="1"/>
</dbReference>
<dbReference type="SMART" id="SM00034">
    <property type="entry name" value="CLECT"/>
    <property type="match status" value="10"/>
</dbReference>
<dbReference type="Gene3D" id="3.50.4.10">
    <property type="entry name" value="Hepatocyte Growth Factor"/>
    <property type="match status" value="1"/>
</dbReference>
<evidence type="ECO:0000259" key="5">
    <source>
        <dbReference type="PROSITE" id="PS50041"/>
    </source>
</evidence>
<feature type="domain" description="C-type lectin" evidence="5">
    <location>
        <begin position="2880"/>
        <end position="3007"/>
    </location>
</feature>
<name>A0A835W7X8_CHLIN</name>
<evidence type="ECO:0000256" key="2">
    <source>
        <dbReference type="ARBA" id="ARBA00023157"/>
    </source>
</evidence>
<gene>
    <name evidence="6" type="ORF">HXX76_003615</name>
</gene>
<dbReference type="Gene3D" id="3.10.100.10">
    <property type="entry name" value="Mannose-Binding Protein A, subunit A"/>
    <property type="match status" value="11"/>
</dbReference>
<dbReference type="Pfam" id="PF00059">
    <property type="entry name" value="Lectin_C"/>
    <property type="match status" value="5"/>
</dbReference>
<evidence type="ECO:0000313" key="6">
    <source>
        <dbReference type="EMBL" id="KAG2440758.1"/>
    </source>
</evidence>
<dbReference type="GO" id="GO:0005576">
    <property type="term" value="C:extracellular region"/>
    <property type="evidence" value="ECO:0007669"/>
    <property type="project" value="InterPro"/>
</dbReference>
<comment type="caution">
    <text evidence="6">The sequence shown here is derived from an EMBL/GenBank/DDBJ whole genome shotgun (WGS) entry which is preliminary data.</text>
</comment>
<keyword evidence="2" id="KW-1015">Disulfide bond</keyword>
<feature type="domain" description="C-type lectin" evidence="5">
    <location>
        <begin position="1261"/>
        <end position="1394"/>
    </location>
</feature>
<evidence type="ECO:0000256" key="4">
    <source>
        <dbReference type="SAM" id="Phobius"/>
    </source>
</evidence>
<dbReference type="InterPro" id="IPR000177">
    <property type="entry name" value="Apple"/>
</dbReference>
<feature type="domain" description="C-type lectin" evidence="5">
    <location>
        <begin position="1405"/>
        <end position="1541"/>
    </location>
</feature>
<dbReference type="InterPro" id="IPR001304">
    <property type="entry name" value="C-type_lectin-like"/>
</dbReference>